<dbReference type="EMBL" id="EU974153">
    <property type="protein sequence ID" value="ACG46271.1"/>
    <property type="molecule type" value="mRNA"/>
</dbReference>
<evidence type="ECO:0000313" key="1">
    <source>
        <dbReference type="EMBL" id="ACG46271.1"/>
    </source>
</evidence>
<dbReference type="AlphaFoldDB" id="B6UA88"/>
<name>B6UA88_MAIZE</name>
<proteinExistence type="evidence at transcript level"/>
<sequence>MAAGAALRLLRQPARCPSGGVCAEARAVATTEAACFDLGSWTSDEMEGILDESFGDGDACVRHFTLLRATHCYVFHGRKPNPSGM</sequence>
<accession>B6UA88</accession>
<reference evidence="1" key="1">
    <citation type="journal article" date="2009" name="Plant Mol. Biol.">
        <title>Insights into corn genes derived from large-scale cDNA sequencing.</title>
        <authorList>
            <person name="Alexandrov N.N."/>
            <person name="Brover V.V."/>
            <person name="Freidin S."/>
            <person name="Troukhan M.E."/>
            <person name="Tatarinova T.V."/>
            <person name="Zhang H."/>
            <person name="Swaller T.J."/>
            <person name="Lu Y.P."/>
            <person name="Bouck J."/>
            <person name="Flavell R.B."/>
            <person name="Feldmann K.A."/>
        </authorList>
    </citation>
    <scope>NUCLEOTIDE SEQUENCE</scope>
</reference>
<protein>
    <submittedName>
        <fullName evidence="1">Uncharacterized protein</fullName>
    </submittedName>
</protein>
<organism evidence="1">
    <name type="scientific">Zea mays</name>
    <name type="common">Maize</name>
    <dbReference type="NCBI Taxonomy" id="4577"/>
    <lineage>
        <taxon>Eukaryota</taxon>
        <taxon>Viridiplantae</taxon>
        <taxon>Streptophyta</taxon>
        <taxon>Embryophyta</taxon>
        <taxon>Tracheophyta</taxon>
        <taxon>Spermatophyta</taxon>
        <taxon>Magnoliopsida</taxon>
        <taxon>Liliopsida</taxon>
        <taxon>Poales</taxon>
        <taxon>Poaceae</taxon>
        <taxon>PACMAD clade</taxon>
        <taxon>Panicoideae</taxon>
        <taxon>Andropogonodae</taxon>
        <taxon>Andropogoneae</taxon>
        <taxon>Tripsacinae</taxon>
        <taxon>Zea</taxon>
    </lineage>
</organism>